<evidence type="ECO:0000313" key="2">
    <source>
        <dbReference type="EMBL" id="KKB10654.1"/>
    </source>
</evidence>
<sequence length="87" mass="9567">MDEARASSILKGLGFEQDRQNAPTPQLSGGRRLRVALATVRVSQPDLPRLEQPRRSRERECTLSLEEATATDTCTASSSHPPTHPTQ</sequence>
<dbReference type="STRING" id="429727.VE26_00180"/>
<dbReference type="SUPFAM" id="SSF52540">
    <property type="entry name" value="P-loop containing nucleoside triphosphate hydrolases"/>
    <property type="match status" value="1"/>
</dbReference>
<dbReference type="Gene3D" id="3.40.50.300">
    <property type="entry name" value="P-loop containing nucleotide triphosphate hydrolases"/>
    <property type="match status" value="1"/>
</dbReference>
<name>A0A0F5FP46_9HYPH</name>
<dbReference type="Proteomes" id="UP000033649">
    <property type="component" value="Unassembled WGS sequence"/>
</dbReference>
<organism evidence="2 3">
    <name type="scientific">Devosia chinhatensis</name>
    <dbReference type="NCBI Taxonomy" id="429727"/>
    <lineage>
        <taxon>Bacteria</taxon>
        <taxon>Pseudomonadati</taxon>
        <taxon>Pseudomonadota</taxon>
        <taxon>Alphaproteobacteria</taxon>
        <taxon>Hyphomicrobiales</taxon>
        <taxon>Devosiaceae</taxon>
        <taxon>Devosia</taxon>
    </lineage>
</organism>
<feature type="compositionally biased region" description="Basic and acidic residues" evidence="1">
    <location>
        <begin position="48"/>
        <end position="61"/>
    </location>
</feature>
<protein>
    <recommendedName>
        <fullName evidence="4">ABC transporter domain-containing protein</fullName>
    </recommendedName>
</protein>
<feature type="non-terminal residue" evidence="2">
    <location>
        <position position="87"/>
    </location>
</feature>
<dbReference type="EMBL" id="JZEY01000041">
    <property type="protein sequence ID" value="KKB10654.1"/>
    <property type="molecule type" value="Genomic_DNA"/>
</dbReference>
<comment type="caution">
    <text evidence="2">The sequence shown here is derived from an EMBL/GenBank/DDBJ whole genome shotgun (WGS) entry which is preliminary data.</text>
</comment>
<gene>
    <name evidence="2" type="ORF">VE26_00180</name>
</gene>
<dbReference type="AlphaFoldDB" id="A0A0F5FP46"/>
<feature type="region of interest" description="Disordered" evidence="1">
    <location>
        <begin position="1"/>
        <end position="32"/>
    </location>
</feature>
<dbReference type="InterPro" id="IPR027417">
    <property type="entry name" value="P-loop_NTPase"/>
</dbReference>
<proteinExistence type="predicted"/>
<feature type="region of interest" description="Disordered" evidence="1">
    <location>
        <begin position="44"/>
        <end position="87"/>
    </location>
</feature>
<evidence type="ECO:0008006" key="4">
    <source>
        <dbReference type="Google" id="ProtNLM"/>
    </source>
</evidence>
<reference evidence="2 3" key="1">
    <citation type="submission" date="2015-03" db="EMBL/GenBank/DDBJ databases">
        <authorList>
            <person name="Hassan Y."/>
            <person name="Lepp D."/>
            <person name="Li X.-Z."/>
            <person name="Zhou T."/>
        </authorList>
    </citation>
    <scope>NUCLEOTIDE SEQUENCE [LARGE SCALE GENOMIC DNA]</scope>
    <source>
        <strain evidence="2 3">IPL18</strain>
    </source>
</reference>
<evidence type="ECO:0000256" key="1">
    <source>
        <dbReference type="SAM" id="MobiDB-lite"/>
    </source>
</evidence>
<feature type="compositionally biased region" description="Low complexity" evidence="1">
    <location>
        <begin position="68"/>
        <end position="79"/>
    </location>
</feature>
<keyword evidence="3" id="KW-1185">Reference proteome</keyword>
<evidence type="ECO:0000313" key="3">
    <source>
        <dbReference type="Proteomes" id="UP000033649"/>
    </source>
</evidence>
<accession>A0A0F5FP46</accession>